<feature type="region of interest" description="Disordered" evidence="1">
    <location>
        <begin position="1"/>
        <end position="29"/>
    </location>
</feature>
<accession>A0AAD9FUX5</accession>
<evidence type="ECO:0000313" key="2">
    <source>
        <dbReference type="EMBL" id="KAK1926502.1"/>
    </source>
</evidence>
<proteinExistence type="predicted"/>
<dbReference type="SUPFAM" id="SSF50978">
    <property type="entry name" value="WD40 repeat-like"/>
    <property type="match status" value="1"/>
</dbReference>
<dbReference type="InterPro" id="IPR015943">
    <property type="entry name" value="WD40/YVTN_repeat-like_dom_sf"/>
</dbReference>
<dbReference type="InterPro" id="IPR051150">
    <property type="entry name" value="SWT21/TCAB1_mRNA_Telomere"/>
</dbReference>
<dbReference type="InterPro" id="IPR036322">
    <property type="entry name" value="WD40_repeat_dom_sf"/>
</dbReference>
<dbReference type="PANTHER" id="PTHR13211:SF0">
    <property type="entry name" value="TELOMERASE CAJAL BODY PROTEIN 1"/>
    <property type="match status" value="1"/>
</dbReference>
<evidence type="ECO:0000313" key="3">
    <source>
        <dbReference type="Proteomes" id="UP001182556"/>
    </source>
</evidence>
<dbReference type="EMBL" id="JAODAN010000002">
    <property type="protein sequence ID" value="KAK1926502.1"/>
    <property type="molecule type" value="Genomic_DNA"/>
</dbReference>
<dbReference type="AlphaFoldDB" id="A0AAD9FUX5"/>
<feature type="region of interest" description="Disordered" evidence="1">
    <location>
        <begin position="371"/>
        <end position="414"/>
    </location>
</feature>
<dbReference type="PANTHER" id="PTHR13211">
    <property type="entry name" value="TELOMERASE CAJAL BODY PROTEIN 1"/>
    <property type="match status" value="1"/>
</dbReference>
<reference evidence="2" key="1">
    <citation type="submission" date="2023-02" db="EMBL/GenBank/DDBJ databases">
        <title>Identification and recombinant expression of a fungal hydrolase from Papiliotrema laurentii that hydrolyzes apple cutin and clears colloidal polyester polyurethane.</title>
        <authorList>
            <consortium name="DOE Joint Genome Institute"/>
            <person name="Roman V.A."/>
            <person name="Bojanowski C."/>
            <person name="Crable B.R."/>
            <person name="Wagner D.N."/>
            <person name="Hung C.S."/>
            <person name="Nadeau L.J."/>
            <person name="Schratz L."/>
            <person name="Haridas S."/>
            <person name="Pangilinan J."/>
            <person name="Lipzen A."/>
            <person name="Na H."/>
            <person name="Yan M."/>
            <person name="Ng V."/>
            <person name="Grigoriev I.V."/>
            <person name="Spatafora J.W."/>
            <person name="Barlow D."/>
            <person name="Biffinger J."/>
            <person name="Kelley-Loughnane N."/>
            <person name="Varaljay V.A."/>
            <person name="Crookes-Goodson W.J."/>
        </authorList>
    </citation>
    <scope>NUCLEOTIDE SEQUENCE</scope>
    <source>
        <strain evidence="2">5307AH</strain>
    </source>
</reference>
<dbReference type="Gene3D" id="2.130.10.10">
    <property type="entry name" value="YVTN repeat-like/Quinoprotein amine dehydrogenase"/>
    <property type="match status" value="1"/>
</dbReference>
<comment type="caution">
    <text evidence="2">The sequence shown here is derived from an EMBL/GenBank/DDBJ whole genome shotgun (WGS) entry which is preliminary data.</text>
</comment>
<sequence length="430" mass="46498">MEGTGTASEAGETPAPLAGEGHQGGQAVWPSAPRYRLDTIPEEAARIQEVDSAIPHNFFRTARWCPDASAILTTAEDRVLRVYKSSTENDQVLLSGAGSFRQPDAVHAAQWYPSASATAPETYCFMASIKDTPVRLIDATDGRIRATYPIVDHRERFVSPHCFAFNPSSAKVYCGHESAIEVLDIANPGYDTSERLKTSLSRKETSGQKGIISSIAFCPDYSGSYVAGSYNGSVSMYSEDTGANPLLHFEGVSPGGVTHLALHPLSPTVVFVGSRKSTSIQVYDVRDVSAPLAELPRLGTTNQRLLFDVDPWGRYLTSGDEKGHLHMWDISDLTRGEPIWSGNLHTDAVGSVQLHPYQPLLLSVSGSRSISTEYSSDSDDESESDLDSESDSHSLPDGDPVVRARDGLPSNSTSDCLPAKTSLLSVWNFL</sequence>
<keyword evidence="3" id="KW-1185">Reference proteome</keyword>
<dbReference type="Proteomes" id="UP001182556">
    <property type="component" value="Unassembled WGS sequence"/>
</dbReference>
<protein>
    <submittedName>
        <fullName evidence="2">Guanyl nucleotide binding protein</fullName>
    </submittedName>
</protein>
<organism evidence="2 3">
    <name type="scientific">Papiliotrema laurentii</name>
    <name type="common">Cryptococcus laurentii</name>
    <dbReference type="NCBI Taxonomy" id="5418"/>
    <lineage>
        <taxon>Eukaryota</taxon>
        <taxon>Fungi</taxon>
        <taxon>Dikarya</taxon>
        <taxon>Basidiomycota</taxon>
        <taxon>Agaricomycotina</taxon>
        <taxon>Tremellomycetes</taxon>
        <taxon>Tremellales</taxon>
        <taxon>Rhynchogastremaceae</taxon>
        <taxon>Papiliotrema</taxon>
    </lineage>
</organism>
<feature type="compositionally biased region" description="Acidic residues" evidence="1">
    <location>
        <begin position="376"/>
        <end position="389"/>
    </location>
</feature>
<feature type="compositionally biased region" description="Basic and acidic residues" evidence="1">
    <location>
        <begin position="390"/>
        <end position="406"/>
    </location>
</feature>
<evidence type="ECO:0000256" key="1">
    <source>
        <dbReference type="SAM" id="MobiDB-lite"/>
    </source>
</evidence>
<dbReference type="InterPro" id="IPR001680">
    <property type="entry name" value="WD40_rpt"/>
</dbReference>
<name>A0AAD9FUX5_PAPLA</name>
<gene>
    <name evidence="2" type="ORF">DB88DRAFT_482078</name>
</gene>
<dbReference type="SMART" id="SM00320">
    <property type="entry name" value="WD40"/>
    <property type="match status" value="5"/>
</dbReference>